<protein>
    <submittedName>
        <fullName evidence="1">Uncharacterized protein</fullName>
    </submittedName>
</protein>
<reference evidence="2" key="1">
    <citation type="submission" date="2019-07" db="EMBL/GenBank/DDBJ databases">
        <title>Complete Genome Sequences of Vibrion rotiferianus strain AM7.</title>
        <authorList>
            <person name="Miyazaki K."/>
            <person name="Wiseschart A."/>
            <person name="Pootanakit K."/>
            <person name="Ishimori K."/>
            <person name="Kitahara K."/>
        </authorList>
    </citation>
    <scope>NUCLEOTIDE SEQUENCE [LARGE SCALE GENOMIC DNA]</scope>
    <source>
        <strain evidence="2">AM7</strain>
    </source>
</reference>
<dbReference type="RefSeq" id="WP_138941084.1">
    <property type="nucleotide sequence ID" value="NZ_AP019798.1"/>
</dbReference>
<sequence>MIKAILPFALVAMTGCAAEKQVEADTQKALNAEDYRLFQVPGRGNVLPGIETEERAFAAKLCGVKIIQGISDIVRDDEELEKRKLLTQYAAEYNLKMYPKCKKAKQ</sequence>
<proteinExistence type="predicted"/>
<evidence type="ECO:0000313" key="2">
    <source>
        <dbReference type="Proteomes" id="UP000315115"/>
    </source>
</evidence>
<dbReference type="Proteomes" id="UP000315115">
    <property type="component" value="Chromosome 1"/>
</dbReference>
<dbReference type="EMBL" id="AP019798">
    <property type="protein sequence ID" value="BBL88676.1"/>
    <property type="molecule type" value="Genomic_DNA"/>
</dbReference>
<dbReference type="PROSITE" id="PS51257">
    <property type="entry name" value="PROKAR_LIPOPROTEIN"/>
    <property type="match status" value="1"/>
</dbReference>
<organism evidence="1 2">
    <name type="scientific">Vibrio rotiferianus</name>
    <dbReference type="NCBI Taxonomy" id="190895"/>
    <lineage>
        <taxon>Bacteria</taxon>
        <taxon>Pseudomonadati</taxon>
        <taxon>Pseudomonadota</taxon>
        <taxon>Gammaproteobacteria</taxon>
        <taxon>Vibrionales</taxon>
        <taxon>Vibrionaceae</taxon>
        <taxon>Vibrio</taxon>
    </lineage>
</organism>
<accession>A0A510I8D8</accession>
<evidence type="ECO:0000313" key="1">
    <source>
        <dbReference type="EMBL" id="BBL88676.1"/>
    </source>
</evidence>
<name>A0A510I8D8_9VIBR</name>
<dbReference type="AlphaFoldDB" id="A0A510I8D8"/>
<gene>
    <name evidence="1" type="ORF">VroAM7_13290</name>
</gene>